<dbReference type="GO" id="GO:0005737">
    <property type="term" value="C:cytoplasm"/>
    <property type="evidence" value="ECO:0007669"/>
    <property type="project" value="UniProtKB-SubCell"/>
</dbReference>
<sequence>MSYLRGSPNYVWNTRDVLGKGATGAVYRGVHKQMGEPVAVKTFNQVSQLRPLEVQMREFEVLKIVNHENIVRLLAVEEDVENHSKVLVMELCTGGSLFTILDDPANSYGLEEHDFLGVLRDLSAGMKHLRDNNIIHRDLKPGNIMKYVAEDGRFVYKLADFGAARELQDDQQFMSLYGTEEYLHPDMYERAVLKKSAGKSFGATVDLWSIGVTLYHVATGALPFRPYGGRRNKDTMFCITSKKESGVISGVQNTENGPIEWSKELPRTCLLSPGLREKVVPLLAGLLECDDSKMWTFEQFFESVTEVLRCRLVHVLYLNEGREIHAYLPPQATLSDLKAEVYQQTNLPAASQLLLLPEGVLLESALGRGSSAHELPPTTLERPYLLLDINCARVQVQPGAGAQTARFPAFASPPSTLEHDASLAKTCCSVAHAMQRLLDKLCRCHGQLSKAPHALSCVLEEQTEKQMAKLNQAKTINNLLDQQLRLLSVSHCDLCDLAELLQPQMQSNELLRLARTLADKRESQAAMTEQVSKLMADVAHLEQRILKGRSLRKEWESLCAGVPNLQGCSETATTYVQKIRESWQALAKDKAQRELSFHEKQFHILEKNKIRQTCQKLLSLLQDRCLQACHKMAQALETWAKDALEIWAQSRRLDTELDSCLDMLTSYSAAISKAGEVFESSANSLISDLKAQQQHSPTTPLPSTITIASNNTMSAGDTPSTNGAGPRKQRLPRQITRGLQNLEVSTAELLQLMDDNYAVTMKLFELSFPPQAAAGEDS</sequence>
<evidence type="ECO:0000256" key="5">
    <source>
        <dbReference type="ARBA" id="ARBA00022741"/>
    </source>
</evidence>
<evidence type="ECO:0000313" key="11">
    <source>
        <dbReference type="EMBL" id="JAP78509.1"/>
    </source>
</evidence>
<dbReference type="PROSITE" id="PS50011">
    <property type="entry name" value="PROTEIN_KINASE_DOM"/>
    <property type="match status" value="1"/>
</dbReference>
<feature type="domain" description="Protein kinase" evidence="10">
    <location>
        <begin position="12"/>
        <end position="317"/>
    </location>
</feature>
<feature type="compositionally biased region" description="Low complexity" evidence="9">
    <location>
        <begin position="696"/>
        <end position="707"/>
    </location>
</feature>
<dbReference type="GO" id="GO:0045089">
    <property type="term" value="P:positive regulation of innate immune response"/>
    <property type="evidence" value="ECO:0007669"/>
    <property type="project" value="UniProtKB-ARBA"/>
</dbReference>
<comment type="subcellular location">
    <subcellularLocation>
        <location evidence="1">Cytoplasm</location>
    </subcellularLocation>
</comment>
<keyword evidence="3" id="KW-0723">Serine/threonine-protein kinase</keyword>
<feature type="compositionally biased region" description="Polar residues" evidence="9">
    <location>
        <begin position="708"/>
        <end position="723"/>
    </location>
</feature>
<reference evidence="11" key="1">
    <citation type="journal article" date="2016" name="Ticks Tick Borne Dis.">
        <title>De novo assembly and annotation of the salivary gland transcriptome of Rhipicephalus appendiculatus male and female ticks during blood feeding.</title>
        <authorList>
            <person name="de Castro M.H."/>
            <person name="de Klerk D."/>
            <person name="Pienaar R."/>
            <person name="Latif A.A."/>
            <person name="Rees D.J."/>
            <person name="Mans B.J."/>
        </authorList>
    </citation>
    <scope>NUCLEOTIDE SEQUENCE</scope>
    <source>
        <tissue evidence="11">Salivary glands</tissue>
    </source>
</reference>
<dbReference type="PROSITE" id="PS00107">
    <property type="entry name" value="PROTEIN_KINASE_ATP"/>
    <property type="match status" value="1"/>
</dbReference>
<evidence type="ECO:0000256" key="2">
    <source>
        <dbReference type="ARBA" id="ARBA00022490"/>
    </source>
</evidence>
<dbReference type="InterPro" id="IPR051180">
    <property type="entry name" value="IKK"/>
</dbReference>
<dbReference type="SUPFAM" id="SSF54236">
    <property type="entry name" value="Ubiquitin-like"/>
    <property type="match status" value="1"/>
</dbReference>
<organism evidence="11">
    <name type="scientific">Rhipicephalus appendiculatus</name>
    <name type="common">Brown ear tick</name>
    <dbReference type="NCBI Taxonomy" id="34631"/>
    <lineage>
        <taxon>Eukaryota</taxon>
        <taxon>Metazoa</taxon>
        <taxon>Ecdysozoa</taxon>
        <taxon>Arthropoda</taxon>
        <taxon>Chelicerata</taxon>
        <taxon>Arachnida</taxon>
        <taxon>Acari</taxon>
        <taxon>Parasitiformes</taxon>
        <taxon>Ixodida</taxon>
        <taxon>Ixodoidea</taxon>
        <taxon>Ixodidae</taxon>
        <taxon>Rhipicephalinae</taxon>
        <taxon>Rhipicephalus</taxon>
        <taxon>Rhipicephalus</taxon>
    </lineage>
</organism>
<keyword evidence="5 8" id="KW-0547">Nucleotide-binding</keyword>
<evidence type="ECO:0000256" key="4">
    <source>
        <dbReference type="ARBA" id="ARBA00022679"/>
    </source>
</evidence>
<evidence type="ECO:0000256" key="6">
    <source>
        <dbReference type="ARBA" id="ARBA00022777"/>
    </source>
</evidence>
<dbReference type="SMART" id="SM00220">
    <property type="entry name" value="S_TKc"/>
    <property type="match status" value="1"/>
</dbReference>
<evidence type="ECO:0000259" key="10">
    <source>
        <dbReference type="PROSITE" id="PS50011"/>
    </source>
</evidence>
<accession>A0A131YGZ0</accession>
<dbReference type="Gene3D" id="1.20.1270.420">
    <property type="match status" value="1"/>
</dbReference>
<dbReference type="GO" id="GO:0010628">
    <property type="term" value="P:positive regulation of gene expression"/>
    <property type="evidence" value="ECO:0007669"/>
    <property type="project" value="UniProtKB-ARBA"/>
</dbReference>
<evidence type="ECO:0000256" key="3">
    <source>
        <dbReference type="ARBA" id="ARBA00022527"/>
    </source>
</evidence>
<dbReference type="Gene3D" id="3.10.20.90">
    <property type="entry name" value="Phosphatidylinositol 3-kinase Catalytic Subunit, Chain A, domain 1"/>
    <property type="match status" value="1"/>
</dbReference>
<dbReference type="FunFam" id="1.10.510.10:FF:000100">
    <property type="entry name" value="inhibitor of nuclear factor kappa-B kinase subunit epsilon"/>
    <property type="match status" value="1"/>
</dbReference>
<dbReference type="GO" id="GO:0005524">
    <property type="term" value="F:ATP binding"/>
    <property type="evidence" value="ECO:0007669"/>
    <property type="project" value="UniProtKB-UniRule"/>
</dbReference>
<keyword evidence="7 8" id="KW-0067">ATP-binding</keyword>
<name>A0A131YGZ0_RHIAP</name>
<evidence type="ECO:0000256" key="1">
    <source>
        <dbReference type="ARBA" id="ARBA00004496"/>
    </source>
</evidence>
<dbReference type="Pfam" id="PF00069">
    <property type="entry name" value="Pkinase"/>
    <property type="match status" value="1"/>
</dbReference>
<dbReference type="PANTHER" id="PTHR22969:SF15">
    <property type="entry name" value="FI05319P"/>
    <property type="match status" value="1"/>
</dbReference>
<dbReference type="PANTHER" id="PTHR22969">
    <property type="entry name" value="IKB KINASE"/>
    <property type="match status" value="1"/>
</dbReference>
<dbReference type="Gene3D" id="1.10.510.10">
    <property type="entry name" value="Transferase(Phosphotransferase) domain 1"/>
    <property type="match status" value="1"/>
</dbReference>
<evidence type="ECO:0000256" key="8">
    <source>
        <dbReference type="PROSITE-ProRule" id="PRU10141"/>
    </source>
</evidence>
<dbReference type="InterPro" id="IPR011009">
    <property type="entry name" value="Kinase-like_dom_sf"/>
</dbReference>
<keyword evidence="4" id="KW-0808">Transferase</keyword>
<feature type="binding site" evidence="8">
    <location>
        <position position="41"/>
    </location>
    <ligand>
        <name>ATP</name>
        <dbReference type="ChEBI" id="CHEBI:30616"/>
    </ligand>
</feature>
<evidence type="ECO:0000256" key="7">
    <source>
        <dbReference type="ARBA" id="ARBA00022840"/>
    </source>
</evidence>
<protein>
    <submittedName>
        <fullName evidence="11">TANK-binding kinase 1</fullName>
    </submittedName>
</protein>
<keyword evidence="6 11" id="KW-0418">Kinase</keyword>
<dbReference type="SUPFAM" id="SSF56112">
    <property type="entry name" value="Protein kinase-like (PK-like)"/>
    <property type="match status" value="1"/>
</dbReference>
<dbReference type="EMBL" id="GEDV01010048">
    <property type="protein sequence ID" value="JAP78509.1"/>
    <property type="molecule type" value="Transcribed_RNA"/>
</dbReference>
<proteinExistence type="predicted"/>
<dbReference type="GO" id="GO:0004674">
    <property type="term" value="F:protein serine/threonine kinase activity"/>
    <property type="evidence" value="ECO:0007669"/>
    <property type="project" value="UniProtKB-KW"/>
</dbReference>
<keyword evidence="2" id="KW-0963">Cytoplasm</keyword>
<dbReference type="InterPro" id="IPR000719">
    <property type="entry name" value="Prot_kinase_dom"/>
</dbReference>
<dbReference type="AlphaFoldDB" id="A0A131YGZ0"/>
<feature type="region of interest" description="Disordered" evidence="9">
    <location>
        <begin position="690"/>
        <end position="732"/>
    </location>
</feature>
<dbReference type="InterPro" id="IPR017441">
    <property type="entry name" value="Protein_kinase_ATP_BS"/>
</dbReference>
<evidence type="ECO:0000256" key="9">
    <source>
        <dbReference type="SAM" id="MobiDB-lite"/>
    </source>
</evidence>
<dbReference type="InterPro" id="IPR041309">
    <property type="entry name" value="TBK1_CC1"/>
</dbReference>
<dbReference type="GO" id="GO:0006950">
    <property type="term" value="P:response to stress"/>
    <property type="evidence" value="ECO:0007669"/>
    <property type="project" value="UniProtKB-ARBA"/>
</dbReference>
<dbReference type="GO" id="GO:0009967">
    <property type="term" value="P:positive regulation of signal transduction"/>
    <property type="evidence" value="ECO:0007669"/>
    <property type="project" value="UniProtKB-ARBA"/>
</dbReference>
<dbReference type="FunFam" id="3.30.200.20:FF:000106">
    <property type="entry name" value="serine/threonine-protein kinase TBK1 isoform X1"/>
    <property type="match status" value="1"/>
</dbReference>
<dbReference type="Pfam" id="PF18394">
    <property type="entry name" value="TBK1_CCD1"/>
    <property type="match status" value="1"/>
</dbReference>
<dbReference type="InterPro" id="IPR029071">
    <property type="entry name" value="Ubiquitin-like_domsf"/>
</dbReference>
<dbReference type="Gene3D" id="3.30.200.20">
    <property type="entry name" value="Phosphorylase Kinase, domain 1"/>
    <property type="match status" value="1"/>
</dbReference>